<dbReference type="HOGENOM" id="CLU_895620_0_0_1"/>
<evidence type="ECO:0000256" key="1">
    <source>
        <dbReference type="SAM" id="MobiDB-lite"/>
    </source>
</evidence>
<name>A0D6U3_PARTE</name>
<dbReference type="RefSeq" id="XP_001446157.1">
    <property type="nucleotide sequence ID" value="XM_001446120.1"/>
</dbReference>
<proteinExistence type="predicted"/>
<sequence length="311" mass="34860">MNQQNNSEEKQEIISDSSPGFQIQQSEQKNQGKKYFTTKCKWISLSVSFFVLSGIGIFLGIYLSQNKSSAPTLKKFQRDEFSQVDEICISHQSNGFYNCTQISMKTKRVVYDVNQKNSSSLLILTGLKVQTFQQNSEGTRQYEEMIDQNTEIEQKIKKLLRILQATSSTGGQNLCEGISTAECGNVNEVPLITVVTDQQTGSIQQIGVPYEVPNELLQPLVSNVIHIAPTVDPADSIGTDGKRLLKEDYTNAYFVGQEVFIPKISITTSWLGNTKITKKVTKSDKIDGSNMFEQSQETSLDNNNYLQFCII</sequence>
<evidence type="ECO:0000313" key="3">
    <source>
        <dbReference type="EMBL" id="CAK78760.1"/>
    </source>
</evidence>
<keyword evidence="2" id="KW-0472">Membrane</keyword>
<dbReference type="GeneID" id="5031942"/>
<keyword evidence="2" id="KW-1133">Transmembrane helix</keyword>
<evidence type="ECO:0000313" key="4">
    <source>
        <dbReference type="Proteomes" id="UP000000600"/>
    </source>
</evidence>
<dbReference type="KEGG" id="ptm:GSPATT00001801001"/>
<protein>
    <recommendedName>
        <fullName evidence="5">Transmembrane protein</fullName>
    </recommendedName>
</protein>
<dbReference type="InParanoid" id="A0D6U3"/>
<evidence type="ECO:0000256" key="2">
    <source>
        <dbReference type="SAM" id="Phobius"/>
    </source>
</evidence>
<dbReference type="OrthoDB" id="307560at2759"/>
<reference evidence="3 4" key="1">
    <citation type="journal article" date="2006" name="Nature">
        <title>Global trends of whole-genome duplications revealed by the ciliate Paramecium tetraurelia.</title>
        <authorList>
            <consortium name="Genoscope"/>
            <person name="Aury J.-M."/>
            <person name="Jaillon O."/>
            <person name="Duret L."/>
            <person name="Noel B."/>
            <person name="Jubin C."/>
            <person name="Porcel B.M."/>
            <person name="Segurens B."/>
            <person name="Daubin V."/>
            <person name="Anthouard V."/>
            <person name="Aiach N."/>
            <person name="Arnaiz O."/>
            <person name="Billaut A."/>
            <person name="Beisson J."/>
            <person name="Blanc I."/>
            <person name="Bouhouche K."/>
            <person name="Camara F."/>
            <person name="Duharcourt S."/>
            <person name="Guigo R."/>
            <person name="Gogendeau D."/>
            <person name="Katinka M."/>
            <person name="Keller A.-M."/>
            <person name="Kissmehl R."/>
            <person name="Klotz C."/>
            <person name="Koll F."/>
            <person name="Le Moue A."/>
            <person name="Lepere C."/>
            <person name="Malinsky S."/>
            <person name="Nowacki M."/>
            <person name="Nowak J.K."/>
            <person name="Plattner H."/>
            <person name="Poulain J."/>
            <person name="Ruiz F."/>
            <person name="Serrano V."/>
            <person name="Zagulski M."/>
            <person name="Dessen P."/>
            <person name="Betermier M."/>
            <person name="Weissenbach J."/>
            <person name="Scarpelli C."/>
            <person name="Schachter V."/>
            <person name="Sperling L."/>
            <person name="Meyer E."/>
            <person name="Cohen J."/>
            <person name="Wincker P."/>
        </authorList>
    </citation>
    <scope>NUCLEOTIDE SEQUENCE [LARGE SCALE GENOMIC DNA]</scope>
    <source>
        <strain evidence="3 4">Stock d4-2</strain>
    </source>
</reference>
<feature type="transmembrane region" description="Helical" evidence="2">
    <location>
        <begin position="42"/>
        <end position="63"/>
    </location>
</feature>
<keyword evidence="2" id="KW-0812">Transmembrane</keyword>
<evidence type="ECO:0008006" key="5">
    <source>
        <dbReference type="Google" id="ProtNLM"/>
    </source>
</evidence>
<dbReference type="Proteomes" id="UP000000600">
    <property type="component" value="Unassembled WGS sequence"/>
</dbReference>
<keyword evidence="4" id="KW-1185">Reference proteome</keyword>
<feature type="region of interest" description="Disordered" evidence="1">
    <location>
        <begin position="1"/>
        <end position="22"/>
    </location>
</feature>
<accession>A0D6U3</accession>
<gene>
    <name evidence="3" type="ORF">GSPATT00001801001</name>
</gene>
<organism evidence="3 4">
    <name type="scientific">Paramecium tetraurelia</name>
    <dbReference type="NCBI Taxonomy" id="5888"/>
    <lineage>
        <taxon>Eukaryota</taxon>
        <taxon>Sar</taxon>
        <taxon>Alveolata</taxon>
        <taxon>Ciliophora</taxon>
        <taxon>Intramacronucleata</taxon>
        <taxon>Oligohymenophorea</taxon>
        <taxon>Peniculida</taxon>
        <taxon>Parameciidae</taxon>
        <taxon>Paramecium</taxon>
    </lineage>
</organism>
<dbReference type="AlphaFoldDB" id="A0D6U3"/>
<dbReference type="EMBL" id="CT868318">
    <property type="protein sequence ID" value="CAK78760.1"/>
    <property type="molecule type" value="Genomic_DNA"/>
</dbReference>